<evidence type="ECO:0000256" key="1">
    <source>
        <dbReference type="SAM" id="MobiDB-lite"/>
    </source>
</evidence>
<evidence type="ECO:0000313" key="3">
    <source>
        <dbReference type="Proteomes" id="UP001470230"/>
    </source>
</evidence>
<gene>
    <name evidence="2" type="ORF">M9Y10_024102</name>
</gene>
<feature type="compositionally biased region" description="Basic residues" evidence="1">
    <location>
        <begin position="797"/>
        <end position="807"/>
    </location>
</feature>
<sequence length="807" mass="93518">MSFSLYSFSPTTVKNETMKYFEKRSADMHVLRYRCPNDDIFDPFIHLSSLKSVFLKPKNDYLLNSSEKSDMENVLINDLHALTITDSSMKNKTKSEQSNKKSRGTGKQTPSNLQTKIDININTSPDKSDQNDIYSIINYDYFLKIIRNIKEKDYISAFENIDKSVQIFSQYELAALREYKNDLYGIITHTALFGLLLSYSIHDEEKQYKYLDIISDCPIIYNDLPHFYHLIDEMLVTNNGIKQLTLARLLGFPDHFFTSFIDGNQSKSKRSRNNRRSNSRKGDLFFYQNKKNNLNRNDPDYDNDSLNIDNIEDYSDNYYDYYDFESDDDNDIDDDNFDCCDDFDYNFFRSKHYRKALNMLGSDDLGKRTRKEIRRKMKKELFMKNPKFLEQKKLVDMKLKSSGLLEQYGLKSDPSRDIAKFNSAKNNNSAYVSQFQNNNNDNDNDNDSDAPLWKTISNKNNYLDNQELDKNEVAEIQVVPLLNVVYKSYLSSFDDCQYLNKYLAYKVSHEDKVVNCNFIPEYKLRDSADYDFHDYNLCCLSFFQQPQNIHYLQTKRNQKKSKTPTPKFTRIADSKEKIKSFIDSTFKVPIPILTCSLLPEDENDESLSFAIESAVTRPNLFSSSKPTSKLRSKTKSKTRIGFKPDQEIFGDFIQTIDNSCPIFKSIKSKVSSKNISISPIDESMPVLEPNEGGDINHIKCDDDCDRGIENIMDFIIKGNDDISVISHVSPVISINDDKLSRKINFIKTSGTKTTTEIKKTENGTTIAKITTTSNLKFHNSPTIFKDNDTNNQSSRSQKNKKRKKSKS</sequence>
<feature type="compositionally biased region" description="Polar residues" evidence="1">
    <location>
        <begin position="105"/>
        <end position="114"/>
    </location>
</feature>
<feature type="region of interest" description="Disordered" evidence="1">
    <location>
        <begin position="87"/>
        <end position="114"/>
    </location>
</feature>
<accession>A0ABR2KXJ6</accession>
<comment type="caution">
    <text evidence="2">The sequence shown here is derived from an EMBL/GenBank/DDBJ whole genome shotgun (WGS) entry which is preliminary data.</text>
</comment>
<evidence type="ECO:0000313" key="2">
    <source>
        <dbReference type="EMBL" id="KAK8895632.1"/>
    </source>
</evidence>
<reference evidence="2 3" key="1">
    <citation type="submission" date="2024-04" db="EMBL/GenBank/DDBJ databases">
        <title>Tritrichomonas musculus Genome.</title>
        <authorList>
            <person name="Alves-Ferreira E."/>
            <person name="Grigg M."/>
            <person name="Lorenzi H."/>
            <person name="Galac M."/>
        </authorList>
    </citation>
    <scope>NUCLEOTIDE SEQUENCE [LARGE SCALE GENOMIC DNA]</scope>
    <source>
        <strain evidence="2 3">EAF2021</strain>
    </source>
</reference>
<keyword evidence="3" id="KW-1185">Reference proteome</keyword>
<protein>
    <submittedName>
        <fullName evidence="2">Uncharacterized protein</fullName>
    </submittedName>
</protein>
<dbReference type="EMBL" id="JAPFFF010000003">
    <property type="protein sequence ID" value="KAK8895632.1"/>
    <property type="molecule type" value="Genomic_DNA"/>
</dbReference>
<dbReference type="Proteomes" id="UP001470230">
    <property type="component" value="Unassembled WGS sequence"/>
</dbReference>
<organism evidence="2 3">
    <name type="scientific">Tritrichomonas musculus</name>
    <dbReference type="NCBI Taxonomy" id="1915356"/>
    <lineage>
        <taxon>Eukaryota</taxon>
        <taxon>Metamonada</taxon>
        <taxon>Parabasalia</taxon>
        <taxon>Tritrichomonadida</taxon>
        <taxon>Tritrichomonadidae</taxon>
        <taxon>Tritrichomonas</taxon>
    </lineage>
</organism>
<name>A0ABR2KXJ6_9EUKA</name>
<proteinExistence type="predicted"/>
<feature type="region of interest" description="Disordered" evidence="1">
    <location>
        <begin position="778"/>
        <end position="807"/>
    </location>
</feature>